<name>A0ABY5P8U0_9LACT</name>
<accession>A0ABY5P8U0</accession>
<evidence type="ECO:0000313" key="4">
    <source>
        <dbReference type="Proteomes" id="UP001315967"/>
    </source>
</evidence>
<proteinExistence type="predicted"/>
<feature type="transmembrane region" description="Helical" evidence="1">
    <location>
        <begin position="47"/>
        <end position="66"/>
    </location>
</feature>
<evidence type="ECO:0000259" key="2">
    <source>
        <dbReference type="Pfam" id="PF23750"/>
    </source>
</evidence>
<reference evidence="3 4" key="1">
    <citation type="submission" date="2022-08" db="EMBL/GenBank/DDBJ databases">
        <title>Aerococcaceae sp. nov isolated from spoiled eye mask.</title>
        <authorList>
            <person name="Zhou G."/>
            <person name="Xie X.-B."/>
            <person name="Shi Q.-S."/>
            <person name="Wang Y.-S."/>
            <person name="Wen X."/>
            <person name="Peng H."/>
            <person name="Yang X.-J."/>
            <person name="Tao H.-B."/>
            <person name="Huang X.-M."/>
        </authorList>
    </citation>
    <scope>NUCLEOTIDE SEQUENCE [LARGE SCALE GENOMIC DNA]</scope>
    <source>
        <strain evidence="4">DM20194951</strain>
    </source>
</reference>
<protein>
    <recommendedName>
        <fullName evidence="2">Anti-sigma factor RsgI-like middle domain-containing protein</fullName>
    </recommendedName>
</protein>
<dbReference type="RefSeq" id="WP_313794442.1">
    <property type="nucleotide sequence ID" value="NZ_CP102453.1"/>
</dbReference>
<organism evidence="3 4">
    <name type="scientific">Fundicoccus culcitae</name>
    <dbReference type="NCBI Taxonomy" id="2969821"/>
    <lineage>
        <taxon>Bacteria</taxon>
        <taxon>Bacillati</taxon>
        <taxon>Bacillota</taxon>
        <taxon>Bacilli</taxon>
        <taxon>Lactobacillales</taxon>
        <taxon>Aerococcaceae</taxon>
        <taxon>Fundicoccus</taxon>
    </lineage>
</organism>
<keyword evidence="1" id="KW-0472">Membrane</keyword>
<dbReference type="InterPro" id="IPR055431">
    <property type="entry name" value="RsgI_M"/>
</dbReference>
<evidence type="ECO:0000256" key="1">
    <source>
        <dbReference type="SAM" id="Phobius"/>
    </source>
</evidence>
<dbReference type="Pfam" id="PF23750">
    <property type="entry name" value="RsgI_M"/>
    <property type="match status" value="1"/>
</dbReference>
<sequence>MENKIKQAFDSIHAEQELKDKTVASVLDYMHRQGDKQTKKRWYRHRTLLTTVSLALVAGLIAFFVYRQPVSAVSIDSTTSIEVHFNRFNRVVEIINYDEHGDVSQSSLTSNAQTFEGLMEEILAAMDTEDIYITVAGQNENQNRHMMAYFENYQSDENQTMHLYQSSDEMMMQAMEMGMSMGRMNAMSQLETAGEDYTDGEFDDDSTADIMQAFEKHHRQMMDSNHMQDGQMQQMMEGSMHHNRR</sequence>
<keyword evidence="4" id="KW-1185">Reference proteome</keyword>
<keyword evidence="1" id="KW-1133">Transmembrane helix</keyword>
<evidence type="ECO:0000313" key="3">
    <source>
        <dbReference type="EMBL" id="UUX34949.1"/>
    </source>
</evidence>
<feature type="domain" description="Anti-sigma factor RsgI-like middle" evidence="2">
    <location>
        <begin position="71"/>
        <end position="187"/>
    </location>
</feature>
<gene>
    <name evidence="3" type="ORF">NRE15_04695</name>
</gene>
<keyword evidence="1" id="KW-0812">Transmembrane</keyword>
<dbReference type="EMBL" id="CP102453">
    <property type="protein sequence ID" value="UUX34949.1"/>
    <property type="molecule type" value="Genomic_DNA"/>
</dbReference>
<dbReference type="Proteomes" id="UP001315967">
    <property type="component" value="Chromosome"/>
</dbReference>